<evidence type="ECO:0000256" key="5">
    <source>
        <dbReference type="ARBA" id="ARBA00023284"/>
    </source>
</evidence>
<dbReference type="PANTHER" id="PTHR13887:SF14">
    <property type="entry name" value="DISULFIDE BOND FORMATION PROTEIN D"/>
    <property type="match status" value="1"/>
</dbReference>
<accession>A0AAE5T042</accession>
<keyword evidence="4" id="KW-1015">Disulfide bond</keyword>
<keyword evidence="5" id="KW-0676">Redox-active center</keyword>
<evidence type="ECO:0000256" key="4">
    <source>
        <dbReference type="ARBA" id="ARBA00023157"/>
    </source>
</evidence>
<dbReference type="Proteomes" id="UP000242008">
    <property type="component" value="Unassembled WGS sequence"/>
</dbReference>
<evidence type="ECO:0000313" key="12">
    <source>
        <dbReference type="Proteomes" id="UP000242144"/>
    </source>
</evidence>
<dbReference type="EMBL" id="PZAO01000002">
    <property type="protein sequence ID" value="PTG71250.1"/>
    <property type="molecule type" value="Genomic_DNA"/>
</dbReference>
<keyword evidence="6" id="KW-0472">Membrane</keyword>
<evidence type="ECO:0000256" key="3">
    <source>
        <dbReference type="ARBA" id="ARBA00023002"/>
    </source>
</evidence>
<organism evidence="8 13">
    <name type="scientific">Staphylococcus chromogenes</name>
    <name type="common">Staphylococcus hyicus subsp. chromogenes</name>
    <dbReference type="NCBI Taxonomy" id="46126"/>
    <lineage>
        <taxon>Bacteria</taxon>
        <taxon>Bacillati</taxon>
        <taxon>Bacillota</taxon>
        <taxon>Bacilli</taxon>
        <taxon>Bacillales</taxon>
        <taxon>Staphylococcaceae</taxon>
        <taxon>Staphylococcus</taxon>
    </lineage>
</organism>
<comment type="caution">
    <text evidence="8">The sequence shown here is derived from an EMBL/GenBank/DDBJ whole genome shotgun (WGS) entry which is preliminary data.</text>
</comment>
<evidence type="ECO:0000313" key="13">
    <source>
        <dbReference type="Proteomes" id="UP000242704"/>
    </source>
</evidence>
<keyword evidence="6" id="KW-0812">Transmembrane</keyword>
<dbReference type="Pfam" id="PF13462">
    <property type="entry name" value="Thioredoxin_4"/>
    <property type="match status" value="1"/>
</dbReference>
<keyword evidence="3" id="KW-0560">Oxidoreductase</keyword>
<gene>
    <name evidence="9" type="ORF">BU638_07980</name>
    <name evidence="8" type="ORF">BU653_03160</name>
    <name evidence="10" type="ORF">BU676_01470</name>
</gene>
<name>A0AAE5T042_STACR</name>
<keyword evidence="11" id="KW-1185">Reference proteome</keyword>
<evidence type="ECO:0000256" key="2">
    <source>
        <dbReference type="ARBA" id="ARBA00022729"/>
    </source>
</evidence>
<protein>
    <submittedName>
        <fullName evidence="8">Protein-disulfide isomerase</fullName>
    </submittedName>
</protein>
<dbReference type="Gene3D" id="3.40.30.10">
    <property type="entry name" value="Glutaredoxin"/>
    <property type="match status" value="1"/>
</dbReference>
<dbReference type="InterPro" id="IPR036249">
    <property type="entry name" value="Thioredoxin-like_sf"/>
</dbReference>
<dbReference type="AlphaFoldDB" id="A0AAE5T042"/>
<dbReference type="InterPro" id="IPR013766">
    <property type="entry name" value="Thioredoxin_domain"/>
</dbReference>
<reference evidence="11 12" key="1">
    <citation type="journal article" date="2016" name="Front. Microbiol.">
        <title>Comprehensive Phylogenetic Analysis of Bovine Non-aureus Staphylococci Species Based on Whole-Genome Sequencing.</title>
        <authorList>
            <person name="Naushad S."/>
            <person name="Barkema H.W."/>
            <person name="Luby C."/>
            <person name="Condas L.A."/>
            <person name="Nobrega D.B."/>
            <person name="Carson D.A."/>
            <person name="De Buck J."/>
        </authorList>
    </citation>
    <scope>NUCLEOTIDE SEQUENCE [LARGE SCALE GENOMIC DNA]</scope>
    <source>
        <strain evidence="9 12">SNUC 105</strain>
        <strain evidence="10 11">SNUC 1363</strain>
        <strain evidence="8 13">SNUC 505</strain>
    </source>
</reference>
<evidence type="ECO:0000256" key="1">
    <source>
        <dbReference type="ARBA" id="ARBA00005791"/>
    </source>
</evidence>
<dbReference type="PANTHER" id="PTHR13887">
    <property type="entry name" value="GLUTATHIONE S-TRANSFERASE KAPPA"/>
    <property type="match status" value="1"/>
</dbReference>
<dbReference type="GO" id="GO:0016853">
    <property type="term" value="F:isomerase activity"/>
    <property type="evidence" value="ECO:0007669"/>
    <property type="project" value="UniProtKB-KW"/>
</dbReference>
<dbReference type="EMBL" id="PZCM01000009">
    <property type="protein sequence ID" value="PTG26743.1"/>
    <property type="molecule type" value="Genomic_DNA"/>
</dbReference>
<dbReference type="RefSeq" id="WP_051604977.1">
    <property type="nucleotide sequence ID" value="NZ_BMDK01000002.1"/>
</dbReference>
<dbReference type="InterPro" id="IPR012336">
    <property type="entry name" value="Thioredoxin-like_fold"/>
</dbReference>
<dbReference type="Proteomes" id="UP000242704">
    <property type="component" value="Unassembled WGS sequence"/>
</dbReference>
<evidence type="ECO:0000256" key="6">
    <source>
        <dbReference type="SAM" id="Phobius"/>
    </source>
</evidence>
<evidence type="ECO:0000313" key="11">
    <source>
        <dbReference type="Proteomes" id="UP000242008"/>
    </source>
</evidence>
<evidence type="ECO:0000313" key="9">
    <source>
        <dbReference type="EMBL" id="PTG26743.1"/>
    </source>
</evidence>
<evidence type="ECO:0000259" key="7">
    <source>
        <dbReference type="PROSITE" id="PS51352"/>
    </source>
</evidence>
<keyword evidence="8" id="KW-0413">Isomerase</keyword>
<dbReference type="PROSITE" id="PS51352">
    <property type="entry name" value="THIOREDOXIN_2"/>
    <property type="match status" value="1"/>
</dbReference>
<evidence type="ECO:0000313" key="10">
    <source>
        <dbReference type="EMBL" id="PTG71250.1"/>
    </source>
</evidence>
<proteinExistence type="inferred from homology"/>
<keyword evidence="6" id="KW-1133">Transmembrane helix</keyword>
<dbReference type="SUPFAM" id="SSF52833">
    <property type="entry name" value="Thioredoxin-like"/>
    <property type="match status" value="1"/>
</dbReference>
<feature type="domain" description="Thioredoxin" evidence="7">
    <location>
        <begin position="19"/>
        <end position="229"/>
    </location>
</feature>
<comment type="similarity">
    <text evidence="1">Belongs to the thioredoxin family. DsbA subfamily.</text>
</comment>
<feature type="transmembrane region" description="Helical" evidence="6">
    <location>
        <begin position="7"/>
        <end position="28"/>
    </location>
</feature>
<sequence length="232" mass="26750">MKSKKTVLMIAFVSLFIFLVIGLSLWFVSKNQTTDIKDVAQLHKDTAQQPYQGNAKNNVTLVEFGDYKCPYCGAFEREIKPQLQKEYIDSGKVELRYVNVLLHGEESMRGTRAALAVNTYAPEAYWSFHRFLYQHQPQSKKAVSEETWLTDDLIKSGLDTLNISSQQKKKIIQAYQSKSDQTLTHAKKDHQLAKKYQVQQVPSLYVNGRHVEDVTDYQQIKKVIDQELEAQK</sequence>
<keyword evidence="2" id="KW-0732">Signal</keyword>
<evidence type="ECO:0000313" key="8">
    <source>
        <dbReference type="EMBL" id="PTG15933.1"/>
    </source>
</evidence>
<dbReference type="Proteomes" id="UP000242144">
    <property type="component" value="Unassembled WGS sequence"/>
</dbReference>
<dbReference type="GO" id="GO:0016491">
    <property type="term" value="F:oxidoreductase activity"/>
    <property type="evidence" value="ECO:0007669"/>
    <property type="project" value="UniProtKB-KW"/>
</dbReference>
<dbReference type="EMBL" id="PZBZ01000012">
    <property type="protein sequence ID" value="PTG15933.1"/>
    <property type="molecule type" value="Genomic_DNA"/>
</dbReference>
<reference evidence="8" key="2">
    <citation type="submission" date="2018-03" db="EMBL/GenBank/DDBJ databases">
        <authorList>
            <person name="Naushad S."/>
        </authorList>
    </citation>
    <scope>NUCLEOTIDE SEQUENCE</scope>
    <source>
        <strain evidence="9">SNUC 105</strain>
        <strain evidence="10">SNUC 1363</strain>
        <strain evidence="8">SNUC 505</strain>
    </source>
</reference>